<dbReference type="GO" id="GO:0043161">
    <property type="term" value="P:proteasome-mediated ubiquitin-dependent protein catabolic process"/>
    <property type="evidence" value="ECO:0007669"/>
    <property type="project" value="InterPro"/>
</dbReference>
<evidence type="ECO:0000313" key="10">
    <source>
        <dbReference type="EMBL" id="KPI42242.1"/>
    </source>
</evidence>
<evidence type="ECO:0000256" key="6">
    <source>
        <dbReference type="RuleBase" id="RU366025"/>
    </source>
</evidence>
<dbReference type="STRING" id="1664694.A0A0N1H785"/>
<dbReference type="SUPFAM" id="SSF54001">
    <property type="entry name" value="Cysteine proteinases"/>
    <property type="match status" value="1"/>
</dbReference>
<gene>
    <name evidence="10" type="ORF">AB675_9763</name>
</gene>
<dbReference type="InterPro" id="IPR000626">
    <property type="entry name" value="Ubiquitin-like_dom"/>
</dbReference>
<dbReference type="PANTHER" id="PTHR43982">
    <property type="entry name" value="UBIQUITIN CARBOXYL-TERMINAL HYDROLASE"/>
    <property type="match status" value="1"/>
</dbReference>
<dbReference type="Pfam" id="PF00443">
    <property type="entry name" value="UCH"/>
    <property type="match status" value="1"/>
</dbReference>
<evidence type="ECO:0000259" key="9">
    <source>
        <dbReference type="PROSITE" id="PS50235"/>
    </source>
</evidence>
<dbReference type="InterPro" id="IPR001394">
    <property type="entry name" value="Peptidase_C19_UCH"/>
</dbReference>
<evidence type="ECO:0000256" key="7">
    <source>
        <dbReference type="SAM" id="MobiDB-lite"/>
    </source>
</evidence>
<keyword evidence="4 6" id="KW-0378">Hydrolase</keyword>
<protein>
    <recommendedName>
        <fullName evidence="6">Ubiquitin carboxyl-terminal hydrolase</fullName>
        <ecNumber evidence="6">3.4.19.12</ecNumber>
    </recommendedName>
</protein>
<comment type="caution">
    <text evidence="10">The sequence shown here is derived from an EMBL/GenBank/DDBJ whole genome shotgun (WGS) entry which is preliminary data.</text>
</comment>
<dbReference type="VEuPathDB" id="FungiDB:AB675_9763"/>
<feature type="domain" description="USP" evidence="9">
    <location>
        <begin position="109"/>
        <end position="565"/>
    </location>
</feature>
<dbReference type="AlphaFoldDB" id="A0A0N1H785"/>
<dbReference type="GeneID" id="28742207"/>
<comment type="catalytic activity">
    <reaction evidence="1 6">
        <text>Thiol-dependent hydrolysis of ester, thioester, amide, peptide and isopeptide bonds formed by the C-terminal Gly of ubiquitin (a 76-residue protein attached to proteins as an intracellular targeting signal).</text>
        <dbReference type="EC" id="3.4.19.12"/>
    </reaction>
</comment>
<dbReference type="Proteomes" id="UP000038010">
    <property type="component" value="Unassembled WGS sequence"/>
</dbReference>
<dbReference type="Gene3D" id="3.90.70.10">
    <property type="entry name" value="Cysteine proteinases"/>
    <property type="match status" value="1"/>
</dbReference>
<accession>A0A0N1H785</accession>
<dbReference type="SUPFAM" id="SSF54236">
    <property type="entry name" value="Ubiquitin-like"/>
    <property type="match status" value="1"/>
</dbReference>
<dbReference type="PROSITE" id="PS00972">
    <property type="entry name" value="USP_1"/>
    <property type="match status" value="1"/>
</dbReference>
<name>A0A0N1H785_9EURO</name>
<organism evidence="10 11">
    <name type="scientific">Cyphellophora attinorum</name>
    <dbReference type="NCBI Taxonomy" id="1664694"/>
    <lineage>
        <taxon>Eukaryota</taxon>
        <taxon>Fungi</taxon>
        <taxon>Dikarya</taxon>
        <taxon>Ascomycota</taxon>
        <taxon>Pezizomycotina</taxon>
        <taxon>Eurotiomycetes</taxon>
        <taxon>Chaetothyriomycetidae</taxon>
        <taxon>Chaetothyriales</taxon>
        <taxon>Cyphellophoraceae</taxon>
        <taxon>Cyphellophora</taxon>
    </lineage>
</organism>
<dbReference type="Gene3D" id="3.10.20.90">
    <property type="entry name" value="Phosphatidylinositol 3-kinase Catalytic Subunit, Chain A, domain 1"/>
    <property type="match status" value="1"/>
</dbReference>
<dbReference type="OrthoDB" id="333239at2759"/>
<feature type="compositionally biased region" description="Basic and acidic residues" evidence="7">
    <location>
        <begin position="396"/>
        <end position="405"/>
    </location>
</feature>
<dbReference type="PANTHER" id="PTHR43982:SF1">
    <property type="entry name" value="UBIQUITIN CARBOXYL-TERMINAL HYDROLASE 14"/>
    <property type="match status" value="1"/>
</dbReference>
<proteinExistence type="inferred from homology"/>
<feature type="region of interest" description="Disordered" evidence="7">
    <location>
        <begin position="379"/>
        <end position="440"/>
    </location>
</feature>
<dbReference type="RefSeq" id="XP_018002205.1">
    <property type="nucleotide sequence ID" value="XM_018150327.1"/>
</dbReference>
<dbReference type="PROSITE" id="PS00973">
    <property type="entry name" value="USP_2"/>
    <property type="match status" value="1"/>
</dbReference>
<dbReference type="InterPro" id="IPR038765">
    <property type="entry name" value="Papain-like_cys_pep_sf"/>
</dbReference>
<dbReference type="InterPro" id="IPR029071">
    <property type="entry name" value="Ubiquitin-like_domsf"/>
</dbReference>
<dbReference type="InterPro" id="IPR044635">
    <property type="entry name" value="UBP14-like"/>
</dbReference>
<keyword evidence="5 6" id="KW-0788">Thiol protease</keyword>
<keyword evidence="11" id="KW-1185">Reference proteome</keyword>
<evidence type="ECO:0000256" key="1">
    <source>
        <dbReference type="ARBA" id="ARBA00000707"/>
    </source>
</evidence>
<dbReference type="EMBL" id="LFJN01000007">
    <property type="protein sequence ID" value="KPI42242.1"/>
    <property type="molecule type" value="Genomic_DNA"/>
</dbReference>
<evidence type="ECO:0000256" key="5">
    <source>
        <dbReference type="ARBA" id="ARBA00022807"/>
    </source>
</evidence>
<feature type="compositionally biased region" description="Low complexity" evidence="7">
    <location>
        <begin position="406"/>
        <end position="415"/>
    </location>
</feature>
<evidence type="ECO:0000256" key="2">
    <source>
        <dbReference type="ARBA" id="ARBA00022670"/>
    </source>
</evidence>
<dbReference type="SMART" id="SM00213">
    <property type="entry name" value="UBQ"/>
    <property type="match status" value="1"/>
</dbReference>
<dbReference type="GO" id="GO:0016579">
    <property type="term" value="P:protein deubiquitination"/>
    <property type="evidence" value="ECO:0007669"/>
    <property type="project" value="InterPro"/>
</dbReference>
<evidence type="ECO:0000256" key="3">
    <source>
        <dbReference type="ARBA" id="ARBA00022786"/>
    </source>
</evidence>
<sequence>MATIPIIVQHQGKKYDIDLDTSGDAETFKFQIFSLTGVEPDNQSVLIPRGKLKSDTNLAALNLKPKQLIRVLGSPSGEASALVAPAEKPKFLEDMTEAEMARMEGATPAGLVNLGNTCYLNSTIQILRAMPELRSELEDYKPASGGSSGPSLQSLSQYGLGGLQGDMTSRLRDLLNNLADTQKGFEPIMFLNAFRTAYPQFAQKDKTGRGYAQQDAEEAWTQILQQVKQTTKGMGGKAGFVDRFLTGSIHTTTTPPAEVGDNEPAVEANETFDKLRCSIDPTVNHLSEGLEKGLVDELEKRSDTLGRDAIYTKKSQLSRLPAYLTVQFVRFFWKNDIKKKAKILKKVTFPEELDVVDMCTPELRKKLIPVRDQVRNFRKDEQDMERARKRQKVRHKQEEDRKHDAALAAEAAPIAKLREQKEKKENKDKGKEEERGGDLDAYKTDAEYEAEKEEALRKARKALYEAIDPELAADETANKSGLYELTGVITHQGASADSGHYTAYVKKEGKIVDDPKAPGGKRTESDGKWWWFNDDKVSEVPGDIVQTLSGGGESHSALILLYKAIPLPSKEDVEA</sequence>
<dbReference type="GO" id="GO:0070628">
    <property type="term" value="F:proteasome binding"/>
    <property type="evidence" value="ECO:0007669"/>
    <property type="project" value="TreeGrafter"/>
</dbReference>
<comment type="similarity">
    <text evidence="6">Belongs to the peptidase C19 family.</text>
</comment>
<dbReference type="GO" id="GO:0004843">
    <property type="term" value="F:cysteine-type deubiquitinase activity"/>
    <property type="evidence" value="ECO:0007669"/>
    <property type="project" value="UniProtKB-UniRule"/>
</dbReference>
<dbReference type="PROSITE" id="PS50053">
    <property type="entry name" value="UBIQUITIN_2"/>
    <property type="match status" value="1"/>
</dbReference>
<reference evidence="10 11" key="1">
    <citation type="submission" date="2015-06" db="EMBL/GenBank/DDBJ databases">
        <title>Draft genome of the ant-associated black yeast Phialophora attae CBS 131958.</title>
        <authorList>
            <person name="Moreno L.F."/>
            <person name="Stielow B.J."/>
            <person name="de Hoog S."/>
            <person name="Vicente V.A."/>
            <person name="Weiss V.A."/>
            <person name="de Vries M."/>
            <person name="Cruz L.M."/>
            <person name="Souza E.M."/>
        </authorList>
    </citation>
    <scope>NUCLEOTIDE SEQUENCE [LARGE SCALE GENOMIC DNA]</scope>
    <source>
        <strain evidence="10 11">CBS 131958</strain>
    </source>
</reference>
<keyword evidence="3 6" id="KW-0833">Ubl conjugation pathway</keyword>
<evidence type="ECO:0000256" key="4">
    <source>
        <dbReference type="ARBA" id="ARBA00022801"/>
    </source>
</evidence>
<keyword evidence="2 6" id="KW-0645">Protease</keyword>
<evidence type="ECO:0000313" key="11">
    <source>
        <dbReference type="Proteomes" id="UP000038010"/>
    </source>
</evidence>
<evidence type="ECO:0000259" key="8">
    <source>
        <dbReference type="PROSITE" id="PS50053"/>
    </source>
</evidence>
<dbReference type="GO" id="GO:0061136">
    <property type="term" value="P:regulation of proteasomal protein catabolic process"/>
    <property type="evidence" value="ECO:0007669"/>
    <property type="project" value="TreeGrafter"/>
</dbReference>
<dbReference type="InterPro" id="IPR028889">
    <property type="entry name" value="USP"/>
</dbReference>
<dbReference type="InterPro" id="IPR018200">
    <property type="entry name" value="USP_CS"/>
</dbReference>
<feature type="compositionally biased region" description="Basic and acidic residues" evidence="7">
    <location>
        <begin position="416"/>
        <end position="440"/>
    </location>
</feature>
<dbReference type="PROSITE" id="PS50235">
    <property type="entry name" value="USP_3"/>
    <property type="match status" value="1"/>
</dbReference>
<dbReference type="EC" id="3.4.19.12" evidence="6"/>
<feature type="domain" description="Ubiquitin-like" evidence="8">
    <location>
        <begin position="4"/>
        <end position="78"/>
    </location>
</feature>